<dbReference type="Proteomes" id="UP001279410">
    <property type="component" value="Unassembled WGS sequence"/>
</dbReference>
<name>A0AAD3NLW2_LATJO</name>
<organism evidence="2 3">
    <name type="scientific">Lates japonicus</name>
    <name type="common">Japanese lates</name>
    <dbReference type="NCBI Taxonomy" id="270547"/>
    <lineage>
        <taxon>Eukaryota</taxon>
        <taxon>Metazoa</taxon>
        <taxon>Chordata</taxon>
        <taxon>Craniata</taxon>
        <taxon>Vertebrata</taxon>
        <taxon>Euteleostomi</taxon>
        <taxon>Actinopterygii</taxon>
        <taxon>Neopterygii</taxon>
        <taxon>Teleostei</taxon>
        <taxon>Neoteleostei</taxon>
        <taxon>Acanthomorphata</taxon>
        <taxon>Carangaria</taxon>
        <taxon>Carangaria incertae sedis</taxon>
        <taxon>Centropomidae</taxon>
        <taxon>Lates</taxon>
    </lineage>
</organism>
<keyword evidence="3" id="KW-1185">Reference proteome</keyword>
<dbReference type="EMBL" id="BRZM01002193">
    <property type="protein sequence ID" value="GLD74379.1"/>
    <property type="molecule type" value="Genomic_DNA"/>
</dbReference>
<reference evidence="2" key="1">
    <citation type="submission" date="2022-08" db="EMBL/GenBank/DDBJ databases">
        <title>Genome sequencing of akame (Lates japonicus).</title>
        <authorList>
            <person name="Hashiguchi Y."/>
            <person name="Takahashi H."/>
        </authorList>
    </citation>
    <scope>NUCLEOTIDE SEQUENCE</scope>
    <source>
        <strain evidence="2">Kochi</strain>
    </source>
</reference>
<dbReference type="AlphaFoldDB" id="A0AAD3NLW2"/>
<evidence type="ECO:0000313" key="3">
    <source>
        <dbReference type="Proteomes" id="UP001279410"/>
    </source>
</evidence>
<proteinExistence type="predicted"/>
<accession>A0AAD3NLW2</accession>
<evidence type="ECO:0000313" key="2">
    <source>
        <dbReference type="EMBL" id="GLD74379.1"/>
    </source>
</evidence>
<comment type="caution">
    <text evidence="2">The sequence shown here is derived from an EMBL/GenBank/DDBJ whole genome shotgun (WGS) entry which is preliminary data.</text>
</comment>
<feature type="region of interest" description="Disordered" evidence="1">
    <location>
        <begin position="18"/>
        <end position="69"/>
    </location>
</feature>
<feature type="compositionally biased region" description="Acidic residues" evidence="1">
    <location>
        <begin position="29"/>
        <end position="41"/>
    </location>
</feature>
<dbReference type="PANTHER" id="PTHR46599:SF3">
    <property type="entry name" value="PIGGYBAC TRANSPOSABLE ELEMENT-DERIVED PROTEIN 4"/>
    <property type="match status" value="1"/>
</dbReference>
<gene>
    <name evidence="2" type="ORF">AKAME5_002570800</name>
</gene>
<protein>
    <submittedName>
        <fullName evidence="2">PiggyBac transposable element-derived protein 4-like protein</fullName>
    </submittedName>
</protein>
<dbReference type="PANTHER" id="PTHR46599">
    <property type="entry name" value="PIGGYBAC TRANSPOSABLE ELEMENT-DERIVED PROTEIN 4"/>
    <property type="match status" value="1"/>
</dbReference>
<evidence type="ECO:0000256" key="1">
    <source>
        <dbReference type="SAM" id="MobiDB-lite"/>
    </source>
</evidence>
<sequence>MKRSLNVYQVLKLFYGEEDTEEPKSTSLSEEESGADDDEVTEPTFVTSKERSRMRSRSPYRRLEPWRTGNDPDAALQISQFMPRRAPEAQVDTHAAYSPLDLFQLYFSPTTVQTLCRNTNSMMFGACGTYRDNRKGCPTGRENALTGKSVRAFSVRWIREGSLVFVKWMDTWEVSVCSTIHPAVSGEVVKRRVKEKDGHWAVKNISCPALIIACIGGVDLSD</sequence>